<feature type="transmembrane region" description="Helical" evidence="1">
    <location>
        <begin position="9"/>
        <end position="29"/>
    </location>
</feature>
<comment type="caution">
    <text evidence="2">The sequence shown here is derived from an EMBL/GenBank/DDBJ whole genome shotgun (WGS) entry which is preliminary data.</text>
</comment>
<evidence type="ECO:0000313" key="3">
    <source>
        <dbReference type="Proteomes" id="UP001293593"/>
    </source>
</evidence>
<dbReference type="AlphaFoldDB" id="A0AAE1MUT5"/>
<protein>
    <submittedName>
        <fullName evidence="2">Uncharacterized protein</fullName>
    </submittedName>
</protein>
<proteinExistence type="predicted"/>
<dbReference type="PANTHER" id="PTHR31354:SF2">
    <property type="entry name" value="OS01G0793500 PROTEIN"/>
    <property type="match status" value="1"/>
</dbReference>
<dbReference type="PANTHER" id="PTHR31354">
    <property type="entry name" value="OS01G0793500 PROTEIN"/>
    <property type="match status" value="1"/>
</dbReference>
<keyword evidence="1" id="KW-0812">Transmembrane</keyword>
<evidence type="ECO:0000256" key="1">
    <source>
        <dbReference type="SAM" id="Phobius"/>
    </source>
</evidence>
<evidence type="ECO:0000313" key="2">
    <source>
        <dbReference type="EMBL" id="KAK4275486.1"/>
    </source>
</evidence>
<reference evidence="2" key="1">
    <citation type="submission" date="2023-10" db="EMBL/GenBank/DDBJ databases">
        <title>Chromosome-level genome of the transformable northern wattle, Acacia crassicarpa.</title>
        <authorList>
            <person name="Massaro I."/>
            <person name="Sinha N.R."/>
            <person name="Poethig S."/>
            <person name="Leichty A.R."/>
        </authorList>
    </citation>
    <scope>NUCLEOTIDE SEQUENCE</scope>
    <source>
        <strain evidence="2">Acra3RX</strain>
        <tissue evidence="2">Leaf</tissue>
    </source>
</reference>
<dbReference type="EMBL" id="JAWXYG010000004">
    <property type="protein sequence ID" value="KAK4275486.1"/>
    <property type="molecule type" value="Genomic_DNA"/>
</dbReference>
<keyword evidence="1" id="KW-1133">Transmembrane helix</keyword>
<dbReference type="Proteomes" id="UP001293593">
    <property type="component" value="Unassembled WGS sequence"/>
</dbReference>
<keyword evidence="1" id="KW-0472">Membrane</keyword>
<organism evidence="2 3">
    <name type="scientific">Acacia crassicarpa</name>
    <name type="common">northern wattle</name>
    <dbReference type="NCBI Taxonomy" id="499986"/>
    <lineage>
        <taxon>Eukaryota</taxon>
        <taxon>Viridiplantae</taxon>
        <taxon>Streptophyta</taxon>
        <taxon>Embryophyta</taxon>
        <taxon>Tracheophyta</taxon>
        <taxon>Spermatophyta</taxon>
        <taxon>Magnoliopsida</taxon>
        <taxon>eudicotyledons</taxon>
        <taxon>Gunneridae</taxon>
        <taxon>Pentapetalae</taxon>
        <taxon>rosids</taxon>
        <taxon>fabids</taxon>
        <taxon>Fabales</taxon>
        <taxon>Fabaceae</taxon>
        <taxon>Caesalpinioideae</taxon>
        <taxon>mimosoid clade</taxon>
        <taxon>Acacieae</taxon>
        <taxon>Acacia</taxon>
    </lineage>
</organism>
<name>A0AAE1MUT5_9FABA</name>
<keyword evidence="3" id="KW-1185">Reference proteome</keyword>
<sequence>MASSASSSLLLKLIYIPIILTSLLSLQVWSFKSPLNPQDLLPLLPRQVSWPIIDSLHSAVNLLPSFVGSVSYPDDALEWKGLCFYENMAWMEFHNNSGTEFGGGTLHIKVGF</sequence>
<accession>A0AAE1MUT5</accession>
<gene>
    <name evidence="2" type="ORF">QN277_018559</name>
</gene>